<dbReference type="EMBL" id="JBANQN010000006">
    <property type="protein sequence ID" value="KAK6787740.1"/>
    <property type="molecule type" value="Genomic_DNA"/>
</dbReference>
<proteinExistence type="predicted"/>
<dbReference type="InterPro" id="IPR048863">
    <property type="entry name" value="BRR2_plug"/>
</dbReference>
<keyword evidence="3" id="KW-1185">Reference proteome</keyword>
<gene>
    <name evidence="2" type="ORF">RDI58_016265</name>
</gene>
<dbReference type="AlphaFoldDB" id="A0AAN8TII8"/>
<name>A0AAN8TII8_SOLBU</name>
<protein>
    <recommendedName>
        <fullName evidence="1">Pre-mRNA-splicing helicase BRR2-like plug domain-containing protein</fullName>
    </recommendedName>
</protein>
<feature type="domain" description="Pre-mRNA-splicing helicase BRR2-like plug" evidence="1">
    <location>
        <begin position="92"/>
        <end position="147"/>
    </location>
</feature>
<accession>A0AAN8TII8</accession>
<reference evidence="2 3" key="1">
    <citation type="submission" date="2024-02" db="EMBL/GenBank/DDBJ databases">
        <title>de novo genome assembly of Solanum bulbocastanum strain 11H21.</title>
        <authorList>
            <person name="Hosaka A.J."/>
        </authorList>
    </citation>
    <scope>NUCLEOTIDE SEQUENCE [LARGE SCALE GENOMIC DNA]</scope>
    <source>
        <tissue evidence="2">Young leaves</tissue>
    </source>
</reference>
<dbReference type="Proteomes" id="UP001371456">
    <property type="component" value="Unassembled WGS sequence"/>
</dbReference>
<sequence length="147" mass="16668">MADSGRVPTSYSGLHEAESLYGKIDPKKFGDRVYRSSPPEKIQKKKRKRFVLSLATMQNKKRRRIPGEESSVLNWREEEGEVYQPKTKETGAAYESMLSLIQHQLCGQPLNIVRAAADEILAVLKDGNFSNSDKKKMEIEKVLNVSI</sequence>
<dbReference type="Pfam" id="PF21188">
    <property type="entry name" value="BRR2_plug"/>
    <property type="match status" value="1"/>
</dbReference>
<evidence type="ECO:0000313" key="3">
    <source>
        <dbReference type="Proteomes" id="UP001371456"/>
    </source>
</evidence>
<evidence type="ECO:0000259" key="1">
    <source>
        <dbReference type="Pfam" id="PF21188"/>
    </source>
</evidence>
<organism evidence="2 3">
    <name type="scientific">Solanum bulbocastanum</name>
    <name type="common">Wild potato</name>
    <dbReference type="NCBI Taxonomy" id="147425"/>
    <lineage>
        <taxon>Eukaryota</taxon>
        <taxon>Viridiplantae</taxon>
        <taxon>Streptophyta</taxon>
        <taxon>Embryophyta</taxon>
        <taxon>Tracheophyta</taxon>
        <taxon>Spermatophyta</taxon>
        <taxon>Magnoliopsida</taxon>
        <taxon>eudicotyledons</taxon>
        <taxon>Gunneridae</taxon>
        <taxon>Pentapetalae</taxon>
        <taxon>asterids</taxon>
        <taxon>lamiids</taxon>
        <taxon>Solanales</taxon>
        <taxon>Solanaceae</taxon>
        <taxon>Solanoideae</taxon>
        <taxon>Solaneae</taxon>
        <taxon>Solanum</taxon>
    </lineage>
</organism>
<comment type="caution">
    <text evidence="2">The sequence shown here is derived from an EMBL/GenBank/DDBJ whole genome shotgun (WGS) entry which is preliminary data.</text>
</comment>
<evidence type="ECO:0000313" key="2">
    <source>
        <dbReference type="EMBL" id="KAK6787740.1"/>
    </source>
</evidence>